<feature type="non-terminal residue" evidence="5">
    <location>
        <position position="89"/>
    </location>
</feature>
<name>L2FEH3_COLFN</name>
<sequence>MGSFVPADAFSLALADVINVPIGARGNLAEGASLFMVEVSETARILCAATPHSLAILNKLGRTSTHDGAAIAHAVLSHIVCENTFRPVE</sequence>
<dbReference type="PANTHER" id="PTHR11361">
    <property type="entry name" value="DNA MISMATCH REPAIR PROTEIN MUTS FAMILY MEMBER"/>
    <property type="match status" value="1"/>
</dbReference>
<dbReference type="SMART" id="SM00534">
    <property type="entry name" value="MUTSac"/>
    <property type="match status" value="1"/>
</dbReference>
<dbReference type="InterPro" id="IPR045076">
    <property type="entry name" value="MutS"/>
</dbReference>
<evidence type="ECO:0000256" key="1">
    <source>
        <dbReference type="ARBA" id="ARBA00022741"/>
    </source>
</evidence>
<dbReference type="Gene3D" id="3.40.50.300">
    <property type="entry name" value="P-loop containing nucleotide triphosphate hydrolases"/>
    <property type="match status" value="1"/>
</dbReference>
<keyword evidence="2" id="KW-0067">ATP-binding</keyword>
<feature type="domain" description="DNA mismatch repair proteins mutS family" evidence="4">
    <location>
        <begin position="1"/>
        <end position="89"/>
    </location>
</feature>
<dbReference type="GO" id="GO:0005634">
    <property type="term" value="C:nucleus"/>
    <property type="evidence" value="ECO:0007669"/>
    <property type="project" value="TreeGrafter"/>
</dbReference>
<dbReference type="EMBL" id="KB021296">
    <property type="protein sequence ID" value="ELA24148.1"/>
    <property type="molecule type" value="Genomic_DNA"/>
</dbReference>
<evidence type="ECO:0000259" key="4">
    <source>
        <dbReference type="SMART" id="SM00534"/>
    </source>
</evidence>
<dbReference type="HOGENOM" id="CLU_156100_0_0_1"/>
<dbReference type="InterPro" id="IPR027417">
    <property type="entry name" value="P-loop_NTPase"/>
</dbReference>
<dbReference type="GO" id="GO:0140664">
    <property type="term" value="F:ATP-dependent DNA damage sensor activity"/>
    <property type="evidence" value="ECO:0007669"/>
    <property type="project" value="InterPro"/>
</dbReference>
<evidence type="ECO:0000313" key="5">
    <source>
        <dbReference type="EMBL" id="ELA24148.1"/>
    </source>
</evidence>
<proteinExistence type="predicted"/>
<dbReference type="GO" id="GO:0006298">
    <property type="term" value="P:mismatch repair"/>
    <property type="evidence" value="ECO:0007669"/>
    <property type="project" value="InterPro"/>
</dbReference>
<dbReference type="GO" id="GO:0030983">
    <property type="term" value="F:mismatched DNA binding"/>
    <property type="evidence" value="ECO:0007669"/>
    <property type="project" value="InterPro"/>
</dbReference>
<evidence type="ECO:0000256" key="2">
    <source>
        <dbReference type="ARBA" id="ARBA00022840"/>
    </source>
</evidence>
<dbReference type="SUPFAM" id="SSF52540">
    <property type="entry name" value="P-loop containing nucleoside triphosphate hydrolases"/>
    <property type="match status" value="1"/>
</dbReference>
<dbReference type="PANTHER" id="PTHR11361:SF34">
    <property type="entry name" value="DNA MISMATCH REPAIR PROTEIN MSH1, MITOCHONDRIAL"/>
    <property type="match status" value="1"/>
</dbReference>
<reference evidence="5" key="1">
    <citation type="submission" date="2012-08" db="EMBL/GenBank/DDBJ databases">
        <title>Genome analysis of Colletotrichum orbiculare and Colletotrichum fructicola.</title>
        <authorList>
            <person name="Gan P.H.P."/>
            <person name="Ikeda K."/>
            <person name="Irieda H."/>
            <person name="Narusaka M."/>
            <person name="O'Connell R.J."/>
            <person name="Narusaka Y."/>
            <person name="Takano Y."/>
            <person name="Kubo Y."/>
            <person name="Shirasu K."/>
        </authorList>
    </citation>
    <scope>NUCLEOTIDE SEQUENCE</scope>
    <source>
        <strain evidence="5">Nara gc5</strain>
    </source>
</reference>
<dbReference type="STRING" id="1213859.L2FEH3"/>
<dbReference type="AlphaFoldDB" id="L2FEH3"/>
<dbReference type="Pfam" id="PF00488">
    <property type="entry name" value="MutS_V"/>
    <property type="match status" value="1"/>
</dbReference>
<dbReference type="InterPro" id="IPR000432">
    <property type="entry name" value="DNA_mismatch_repair_MutS_C"/>
</dbReference>
<keyword evidence="3" id="KW-0238">DNA-binding</keyword>
<protein>
    <submittedName>
        <fullName evidence="5">DNA mismatch repair protein msh3</fullName>
    </submittedName>
</protein>
<dbReference type="GO" id="GO:0005524">
    <property type="term" value="F:ATP binding"/>
    <property type="evidence" value="ECO:0007669"/>
    <property type="project" value="UniProtKB-KW"/>
</dbReference>
<organism evidence="5">
    <name type="scientific">Colletotrichum fructicola (strain Nara gc5)</name>
    <name type="common">Anthracnose fungus</name>
    <name type="synonym">Colletotrichum gloeosporioides (strain Nara gc5)</name>
    <dbReference type="NCBI Taxonomy" id="1213859"/>
    <lineage>
        <taxon>Eukaryota</taxon>
        <taxon>Fungi</taxon>
        <taxon>Dikarya</taxon>
        <taxon>Ascomycota</taxon>
        <taxon>Pezizomycotina</taxon>
        <taxon>Sordariomycetes</taxon>
        <taxon>Hypocreomycetidae</taxon>
        <taxon>Glomerellales</taxon>
        <taxon>Glomerellaceae</taxon>
        <taxon>Colletotrichum</taxon>
        <taxon>Colletotrichum gloeosporioides species complex</taxon>
    </lineage>
</organism>
<keyword evidence="1" id="KW-0547">Nucleotide-binding</keyword>
<gene>
    <name evidence="5" type="ORF">CGGC5_14320</name>
</gene>
<accession>L2FEH3</accession>
<evidence type="ECO:0000256" key="3">
    <source>
        <dbReference type="ARBA" id="ARBA00023125"/>
    </source>
</evidence>